<dbReference type="Pfam" id="PF02653">
    <property type="entry name" value="BPD_transp_2"/>
    <property type="match status" value="1"/>
</dbReference>
<accession>A0A7W7WDZ0</accession>
<evidence type="ECO:0000313" key="9">
    <source>
        <dbReference type="Proteomes" id="UP000534286"/>
    </source>
</evidence>
<feature type="transmembrane region" description="Helical" evidence="7">
    <location>
        <begin position="183"/>
        <end position="205"/>
    </location>
</feature>
<gene>
    <name evidence="8" type="ORF">FHR32_008590</name>
</gene>
<dbReference type="EMBL" id="JACHJU010000007">
    <property type="protein sequence ID" value="MBB4944187.1"/>
    <property type="molecule type" value="Genomic_DNA"/>
</dbReference>
<dbReference type="AlphaFoldDB" id="A0A7W7WDZ0"/>
<evidence type="ECO:0000313" key="8">
    <source>
        <dbReference type="EMBL" id="MBB4944187.1"/>
    </source>
</evidence>
<evidence type="ECO:0000256" key="7">
    <source>
        <dbReference type="SAM" id="Phobius"/>
    </source>
</evidence>
<evidence type="ECO:0000256" key="2">
    <source>
        <dbReference type="ARBA" id="ARBA00022475"/>
    </source>
</evidence>
<evidence type="ECO:0000256" key="3">
    <source>
        <dbReference type="ARBA" id="ARBA00022692"/>
    </source>
</evidence>
<dbReference type="CDD" id="cd06581">
    <property type="entry name" value="TM_PBP1_LivM_like"/>
    <property type="match status" value="1"/>
</dbReference>
<name>A0A7W7WDZ0_9ACTN</name>
<dbReference type="PANTHER" id="PTHR30482:SF10">
    <property type="entry name" value="HIGH-AFFINITY BRANCHED-CHAIN AMINO ACID TRANSPORT PROTEIN BRAE"/>
    <property type="match status" value="1"/>
</dbReference>
<dbReference type="InterPro" id="IPR043428">
    <property type="entry name" value="LivM-like"/>
</dbReference>
<keyword evidence="3 7" id="KW-0812">Transmembrane</keyword>
<dbReference type="RefSeq" id="WP_184760056.1">
    <property type="nucleotide sequence ID" value="NZ_BAABEK010000040.1"/>
</dbReference>
<reference evidence="8 9" key="1">
    <citation type="submission" date="2020-08" db="EMBL/GenBank/DDBJ databases">
        <title>Sequencing the genomes of 1000 actinobacteria strains.</title>
        <authorList>
            <person name="Klenk H.-P."/>
        </authorList>
    </citation>
    <scope>NUCLEOTIDE SEQUENCE [LARGE SCALE GENOMIC DNA]</scope>
    <source>
        <strain evidence="8 9">DSM 43023</strain>
    </source>
</reference>
<organism evidence="8 9">
    <name type="scientific">Streptosporangium album</name>
    <dbReference type="NCBI Taxonomy" id="47479"/>
    <lineage>
        <taxon>Bacteria</taxon>
        <taxon>Bacillati</taxon>
        <taxon>Actinomycetota</taxon>
        <taxon>Actinomycetes</taxon>
        <taxon>Streptosporangiales</taxon>
        <taxon>Streptosporangiaceae</taxon>
        <taxon>Streptosporangium</taxon>
    </lineage>
</organism>
<feature type="transmembrane region" description="Helical" evidence="7">
    <location>
        <begin position="57"/>
        <end position="78"/>
    </location>
</feature>
<feature type="transmembrane region" description="Helical" evidence="7">
    <location>
        <begin position="272"/>
        <end position="297"/>
    </location>
</feature>
<proteinExistence type="predicted"/>
<sequence>MATTKAGRPVISDEPGRGRRKTPWLPWTGSGTGHGLAPGIVLYLLLGILIAYGGDGYVVSIASLGAINVVLAVGFAIVYSQCGQFSFATFGFYAVGGFTYAWFAGRMPAELAMVAAVAVTALLGYVVRLATVRLNRLYFAIASLAIGALLTIVLVNWPALSGGASGIGPVPVLTFGLVDETDYAGVFLVAWVLSAVAVTVGGLLYRSAWARDLLMVRDLRQIAQNDGIAVRRLELESYTVHAAFTGLAGVLLADTNKFISVASFDVSVALQVLIMVVLGGAGRVIGPVIGAAVITLLPELLRGASTWSGVVYGLLMLVVLVALPEGVLGLWDRLKAWLRPRFGGGEVAR</sequence>
<feature type="transmembrane region" description="Helical" evidence="7">
    <location>
        <begin position="309"/>
        <end position="331"/>
    </location>
</feature>
<dbReference type="InterPro" id="IPR001851">
    <property type="entry name" value="ABC_transp_permease"/>
</dbReference>
<feature type="transmembrane region" description="Helical" evidence="7">
    <location>
        <begin position="137"/>
        <end position="157"/>
    </location>
</feature>
<dbReference type="GO" id="GO:0005886">
    <property type="term" value="C:plasma membrane"/>
    <property type="evidence" value="ECO:0007669"/>
    <property type="project" value="UniProtKB-SubCell"/>
</dbReference>
<keyword evidence="4 7" id="KW-1133">Transmembrane helix</keyword>
<dbReference type="GO" id="GO:0015658">
    <property type="term" value="F:branched-chain amino acid transmembrane transporter activity"/>
    <property type="evidence" value="ECO:0007669"/>
    <property type="project" value="InterPro"/>
</dbReference>
<feature type="transmembrane region" description="Helical" evidence="7">
    <location>
        <begin position="111"/>
        <end position="130"/>
    </location>
</feature>
<evidence type="ECO:0000256" key="5">
    <source>
        <dbReference type="ARBA" id="ARBA00023136"/>
    </source>
</evidence>
<feature type="transmembrane region" description="Helical" evidence="7">
    <location>
        <begin position="24"/>
        <end position="51"/>
    </location>
</feature>
<keyword evidence="2" id="KW-1003">Cell membrane</keyword>
<keyword evidence="5 7" id="KW-0472">Membrane</keyword>
<comment type="caution">
    <text evidence="8">The sequence shown here is derived from an EMBL/GenBank/DDBJ whole genome shotgun (WGS) entry which is preliminary data.</text>
</comment>
<dbReference type="PANTHER" id="PTHR30482">
    <property type="entry name" value="HIGH-AFFINITY BRANCHED-CHAIN AMINO ACID TRANSPORT SYSTEM PERMEASE"/>
    <property type="match status" value="1"/>
</dbReference>
<keyword evidence="9" id="KW-1185">Reference proteome</keyword>
<evidence type="ECO:0000256" key="6">
    <source>
        <dbReference type="SAM" id="MobiDB-lite"/>
    </source>
</evidence>
<feature type="transmembrane region" description="Helical" evidence="7">
    <location>
        <begin position="85"/>
        <end position="105"/>
    </location>
</feature>
<protein>
    <submittedName>
        <fullName evidence="8">ABC-type branched-subunit amino acid transport system permease subunit</fullName>
    </submittedName>
</protein>
<evidence type="ECO:0000256" key="4">
    <source>
        <dbReference type="ARBA" id="ARBA00022989"/>
    </source>
</evidence>
<comment type="subcellular location">
    <subcellularLocation>
        <location evidence="1">Cell membrane</location>
        <topology evidence="1">Multi-pass membrane protein</topology>
    </subcellularLocation>
</comment>
<evidence type="ECO:0000256" key="1">
    <source>
        <dbReference type="ARBA" id="ARBA00004651"/>
    </source>
</evidence>
<feature type="region of interest" description="Disordered" evidence="6">
    <location>
        <begin position="1"/>
        <end position="26"/>
    </location>
</feature>
<dbReference type="Proteomes" id="UP000534286">
    <property type="component" value="Unassembled WGS sequence"/>
</dbReference>